<dbReference type="PANTHER" id="PTHR19422:SF123">
    <property type="entry name" value="RT1 CLASS I, LOCUS CE15"/>
    <property type="match status" value="1"/>
</dbReference>
<evidence type="ECO:0000313" key="4">
    <source>
        <dbReference type="EMBL" id="NXF14246.1"/>
    </source>
</evidence>
<dbReference type="AlphaFoldDB" id="A0A7K8RBF9"/>
<dbReference type="Proteomes" id="UP000567624">
    <property type="component" value="Unassembled WGS sequence"/>
</dbReference>
<evidence type="ECO:0000259" key="3">
    <source>
        <dbReference type="Pfam" id="PF00692"/>
    </source>
</evidence>
<feature type="non-terminal residue" evidence="4">
    <location>
        <position position="140"/>
    </location>
</feature>
<comment type="caution">
    <text evidence="4">The sequence shown here is derived from an EMBL/GenBank/DDBJ whole genome shotgun (WGS) entry which is preliminary data.</text>
</comment>
<accession>A0A7K8RBF9</accession>
<dbReference type="SUPFAM" id="SSF51283">
    <property type="entry name" value="dUTPase-like"/>
    <property type="match status" value="1"/>
</dbReference>
<dbReference type="InterPro" id="IPR036157">
    <property type="entry name" value="dUTPase-like_sf"/>
</dbReference>
<keyword evidence="5" id="KW-1185">Reference proteome</keyword>
<dbReference type="Pfam" id="PF00692">
    <property type="entry name" value="dUTPase"/>
    <property type="match status" value="1"/>
</dbReference>
<reference evidence="4 5" key="1">
    <citation type="submission" date="2019-09" db="EMBL/GenBank/DDBJ databases">
        <title>Bird 10,000 Genomes (B10K) Project - Family phase.</title>
        <authorList>
            <person name="Zhang G."/>
        </authorList>
    </citation>
    <scope>NUCLEOTIDE SEQUENCE [LARGE SCALE GENOMIC DNA]</scope>
    <source>
        <strain evidence="4">B10K-CU-031-20</strain>
    </source>
</reference>
<dbReference type="GO" id="GO:0006508">
    <property type="term" value="P:proteolysis"/>
    <property type="evidence" value="ECO:0007669"/>
    <property type="project" value="UniProtKB-KW"/>
</dbReference>
<evidence type="ECO:0000256" key="2">
    <source>
        <dbReference type="ARBA" id="ARBA00022750"/>
    </source>
</evidence>
<dbReference type="InterPro" id="IPR029054">
    <property type="entry name" value="dUTPase-like"/>
</dbReference>
<dbReference type="PANTHER" id="PTHR19422">
    <property type="entry name" value="GAG RETROVIRAL POLYPROTEIN"/>
    <property type="match status" value="1"/>
</dbReference>
<sequence>RGSLGLDLATAVEVILTSCQPQCIPTTTNGPIFVNGQAKGALLLGRSSSGLRGLIILPGLIDADYTGNIQIVAYAMQPPMIIPKGSKIAQLVLLDNLVQDMAQGVKQQRGNQNFGSTGGLALLSLRLNRRPVVNALLDNG</sequence>
<dbReference type="Gene3D" id="2.70.40.10">
    <property type="match status" value="1"/>
</dbReference>
<feature type="domain" description="dUTPase-like" evidence="3">
    <location>
        <begin position="2"/>
        <end position="118"/>
    </location>
</feature>
<evidence type="ECO:0000256" key="1">
    <source>
        <dbReference type="ARBA" id="ARBA00022670"/>
    </source>
</evidence>
<feature type="non-terminal residue" evidence="4">
    <location>
        <position position="1"/>
    </location>
</feature>
<gene>
    <name evidence="4" type="primary">Ervk9_0</name>
    <name evidence="4" type="ORF">SMICAP_R02707</name>
</gene>
<protein>
    <submittedName>
        <fullName evidence="4">POK9 protein</fullName>
    </submittedName>
</protein>
<keyword evidence="1" id="KW-0645">Protease</keyword>
<proteinExistence type="predicted"/>
<keyword evidence="2" id="KW-0378">Hydrolase</keyword>
<dbReference type="GO" id="GO:0004190">
    <property type="term" value="F:aspartic-type endopeptidase activity"/>
    <property type="evidence" value="ECO:0007669"/>
    <property type="project" value="UniProtKB-KW"/>
</dbReference>
<keyword evidence="2" id="KW-0064">Aspartyl protease</keyword>
<organism evidence="4 5">
    <name type="scientific">Smithornis capensis</name>
    <dbReference type="NCBI Taxonomy" id="363769"/>
    <lineage>
        <taxon>Eukaryota</taxon>
        <taxon>Metazoa</taxon>
        <taxon>Chordata</taxon>
        <taxon>Craniata</taxon>
        <taxon>Vertebrata</taxon>
        <taxon>Euteleostomi</taxon>
        <taxon>Archelosauria</taxon>
        <taxon>Archosauria</taxon>
        <taxon>Dinosauria</taxon>
        <taxon>Saurischia</taxon>
        <taxon>Theropoda</taxon>
        <taxon>Coelurosauria</taxon>
        <taxon>Aves</taxon>
        <taxon>Neognathae</taxon>
        <taxon>Neoaves</taxon>
        <taxon>Telluraves</taxon>
        <taxon>Australaves</taxon>
        <taxon>Passeriformes</taxon>
        <taxon>Eurylaimidae</taxon>
        <taxon>Smithornis</taxon>
    </lineage>
</organism>
<dbReference type="InterPro" id="IPR051592">
    <property type="entry name" value="HERV-K_Pro_peptidase_A2"/>
</dbReference>
<name>A0A7K8RBF9_9PASS</name>
<evidence type="ECO:0000313" key="5">
    <source>
        <dbReference type="Proteomes" id="UP000567624"/>
    </source>
</evidence>
<dbReference type="EMBL" id="VWYW01004130">
    <property type="protein sequence ID" value="NXF14246.1"/>
    <property type="molecule type" value="Genomic_DNA"/>
</dbReference>